<evidence type="ECO:0000313" key="2">
    <source>
        <dbReference type="EMBL" id="CAF1624141.1"/>
    </source>
</evidence>
<dbReference type="SUPFAM" id="SSF48452">
    <property type="entry name" value="TPR-like"/>
    <property type="match status" value="1"/>
</dbReference>
<comment type="caution">
    <text evidence="2">The sequence shown here is derived from an EMBL/GenBank/DDBJ whole genome shotgun (WGS) entry which is preliminary data.</text>
</comment>
<dbReference type="EMBL" id="CAJNOH010005261">
    <property type="protein sequence ID" value="CAF1393463.1"/>
    <property type="molecule type" value="Genomic_DNA"/>
</dbReference>
<dbReference type="Gene3D" id="1.25.40.10">
    <property type="entry name" value="Tetratricopeptide repeat domain"/>
    <property type="match status" value="1"/>
</dbReference>
<protein>
    <recommendedName>
        <fullName evidence="4">Tetratricopeptide repeat protein</fullName>
    </recommendedName>
</protein>
<evidence type="ECO:0000313" key="3">
    <source>
        <dbReference type="Proteomes" id="UP000663870"/>
    </source>
</evidence>
<accession>A0A816CJ88</accession>
<dbReference type="PROSITE" id="PS51996">
    <property type="entry name" value="TR_MART"/>
    <property type="match status" value="1"/>
</dbReference>
<dbReference type="AlphaFoldDB" id="A0A816CJ88"/>
<dbReference type="InterPro" id="IPR019734">
    <property type="entry name" value="TPR_rpt"/>
</dbReference>
<organism evidence="2 3">
    <name type="scientific">Rotaria sordida</name>
    <dbReference type="NCBI Taxonomy" id="392033"/>
    <lineage>
        <taxon>Eukaryota</taxon>
        <taxon>Metazoa</taxon>
        <taxon>Spiralia</taxon>
        <taxon>Gnathifera</taxon>
        <taxon>Rotifera</taxon>
        <taxon>Eurotatoria</taxon>
        <taxon>Bdelloidea</taxon>
        <taxon>Philodinida</taxon>
        <taxon>Philodinidae</taxon>
        <taxon>Rotaria</taxon>
    </lineage>
</organism>
<name>A0A816CJ88_9BILA</name>
<dbReference type="EMBL" id="CAJNOL010007011">
    <property type="protein sequence ID" value="CAF1624141.1"/>
    <property type="molecule type" value="Genomic_DNA"/>
</dbReference>
<dbReference type="Proteomes" id="UP000663854">
    <property type="component" value="Unassembled WGS sequence"/>
</dbReference>
<proteinExistence type="predicted"/>
<dbReference type="Gene3D" id="3.90.176.10">
    <property type="entry name" value="Toxin ADP-ribosyltransferase, Chain A, domain 1"/>
    <property type="match status" value="1"/>
</dbReference>
<dbReference type="Pfam" id="PF13181">
    <property type="entry name" value="TPR_8"/>
    <property type="match status" value="1"/>
</dbReference>
<dbReference type="SUPFAM" id="SSF56399">
    <property type="entry name" value="ADP-ribosylation"/>
    <property type="match status" value="1"/>
</dbReference>
<dbReference type="InterPro" id="IPR011990">
    <property type="entry name" value="TPR-like_helical_dom_sf"/>
</dbReference>
<sequence length="322" mass="36216">MNSFLSTSTARDLPLIFNGQGQQRPQLESILFEITIETSTCETAFADIQYVSWIPGEEEILITIGAIFRIDSSIAQSGIEGDTIESLETMQRSLELHIASLPPGHPSIADMYDVIAWTHLRHGNVVDAQKAFETSIELRLNATYFNSVHLGHTYIGLGILLGGDEGMSYLDKAHCLFKEHLPQNNSKFIQLYMSKAEIHITKSEIQQAQSYLADALKIEQLKRSRPGKGTAHIFTLFGMSYLHEDKAEMALKVLDVYHPGLAKIYAFRTGSAYYNKKQLDKALAYYQMALELTITVAPGNLKQIERIRYGIDRIMDHTLDVN</sequence>
<keyword evidence="3" id="KW-1185">Reference proteome</keyword>
<dbReference type="Proteomes" id="UP000663870">
    <property type="component" value="Unassembled WGS sequence"/>
</dbReference>
<evidence type="ECO:0008006" key="4">
    <source>
        <dbReference type="Google" id="ProtNLM"/>
    </source>
</evidence>
<gene>
    <name evidence="2" type="ORF">JXQ802_LOCUS50967</name>
    <name evidence="1" type="ORF">PYM288_LOCUS34453</name>
</gene>
<evidence type="ECO:0000313" key="1">
    <source>
        <dbReference type="EMBL" id="CAF1393463.1"/>
    </source>
</evidence>
<reference evidence="2" key="1">
    <citation type="submission" date="2021-02" db="EMBL/GenBank/DDBJ databases">
        <authorList>
            <person name="Nowell W R."/>
        </authorList>
    </citation>
    <scope>NUCLEOTIDE SEQUENCE</scope>
</reference>